<dbReference type="AlphaFoldDB" id="K1RNW6"/>
<proteinExistence type="predicted"/>
<keyword evidence="1" id="KW-0472">Membrane</keyword>
<name>K1RNW6_9ZZZZ</name>
<accession>K1RNW6</accession>
<evidence type="ECO:0000313" key="2">
    <source>
        <dbReference type="EMBL" id="EKC47033.1"/>
    </source>
</evidence>
<feature type="transmembrane region" description="Helical" evidence="1">
    <location>
        <begin position="155"/>
        <end position="176"/>
    </location>
</feature>
<gene>
    <name evidence="2" type="ORF">OBE_15916</name>
</gene>
<evidence type="ECO:0000256" key="1">
    <source>
        <dbReference type="SAM" id="Phobius"/>
    </source>
</evidence>
<organism evidence="2">
    <name type="scientific">human gut metagenome</name>
    <dbReference type="NCBI Taxonomy" id="408170"/>
    <lineage>
        <taxon>unclassified sequences</taxon>
        <taxon>metagenomes</taxon>
        <taxon>organismal metagenomes</taxon>
    </lineage>
</organism>
<comment type="caution">
    <text evidence="2">The sequence shown here is derived from an EMBL/GenBank/DDBJ whole genome shotgun (WGS) entry which is preliminary data.</text>
</comment>
<reference evidence="2" key="1">
    <citation type="journal article" date="2013" name="Environ. Microbiol.">
        <title>Microbiota from the distal guts of lean and obese adolescents exhibit partial functional redundancy besides clear differences in community structure.</title>
        <authorList>
            <person name="Ferrer M."/>
            <person name="Ruiz A."/>
            <person name="Lanza F."/>
            <person name="Haange S.B."/>
            <person name="Oberbach A."/>
            <person name="Till H."/>
            <person name="Bargiela R."/>
            <person name="Campoy C."/>
            <person name="Segura M.T."/>
            <person name="Richter M."/>
            <person name="von Bergen M."/>
            <person name="Seifert J."/>
            <person name="Suarez A."/>
        </authorList>
    </citation>
    <scope>NUCLEOTIDE SEQUENCE</scope>
</reference>
<dbReference type="EMBL" id="AJWZ01010940">
    <property type="protein sequence ID" value="EKC47033.1"/>
    <property type="molecule type" value="Genomic_DNA"/>
</dbReference>
<sequence>MAVPAFAATGINTYEEKLITYVKTAYVVDGTTITVPDEYVTALENIFSTVDLTEDQYNQIKGILDEALEYCKANNLVKLSDITEKKATNTLLAYANKALGVVGYSVTASGSLADADHGLLTILDSEGKVVAKLHPAVTYSKGGQGGTIAKTGADFTSAAFCGLAAVAVLSAAGVAVKKFRKDSDD</sequence>
<keyword evidence="1" id="KW-0812">Transmembrane</keyword>
<protein>
    <submittedName>
        <fullName evidence="2">Uncharacterized protein</fullName>
    </submittedName>
</protein>
<keyword evidence="1" id="KW-1133">Transmembrane helix</keyword>